<dbReference type="PANTHER" id="PTHR23074:SF17">
    <property type="entry name" value="FIDGETIN-LIKE PROTEIN 1"/>
    <property type="match status" value="1"/>
</dbReference>
<protein>
    <submittedName>
        <fullName evidence="7">15322_t:CDS:1</fullName>
    </submittedName>
</protein>
<organism evidence="7 8">
    <name type="scientific">Funneliformis mosseae</name>
    <name type="common">Endomycorrhizal fungus</name>
    <name type="synonym">Glomus mosseae</name>
    <dbReference type="NCBI Taxonomy" id="27381"/>
    <lineage>
        <taxon>Eukaryota</taxon>
        <taxon>Fungi</taxon>
        <taxon>Fungi incertae sedis</taxon>
        <taxon>Mucoromycota</taxon>
        <taxon>Glomeromycotina</taxon>
        <taxon>Glomeromycetes</taxon>
        <taxon>Glomerales</taxon>
        <taxon>Glomeraceae</taxon>
        <taxon>Funneliformis</taxon>
    </lineage>
</organism>
<dbReference type="InterPro" id="IPR027417">
    <property type="entry name" value="P-loop_NTPase"/>
</dbReference>
<dbReference type="InterPro" id="IPR050304">
    <property type="entry name" value="MT-severing_AAA_ATPase"/>
</dbReference>
<evidence type="ECO:0000259" key="6">
    <source>
        <dbReference type="SMART" id="SM00382"/>
    </source>
</evidence>
<dbReference type="GO" id="GO:0016887">
    <property type="term" value="F:ATP hydrolysis activity"/>
    <property type="evidence" value="ECO:0007669"/>
    <property type="project" value="InterPro"/>
</dbReference>
<keyword evidence="2 4" id="KW-0547">Nucleotide-binding</keyword>
<reference evidence="7" key="1">
    <citation type="submission" date="2021-06" db="EMBL/GenBank/DDBJ databases">
        <authorList>
            <person name="Kallberg Y."/>
            <person name="Tangrot J."/>
            <person name="Rosling A."/>
        </authorList>
    </citation>
    <scope>NUCLEOTIDE SEQUENCE</scope>
    <source>
        <strain evidence="7">87-6 pot B 2015</strain>
    </source>
</reference>
<evidence type="ECO:0000256" key="2">
    <source>
        <dbReference type="ARBA" id="ARBA00022741"/>
    </source>
</evidence>
<comment type="caution">
    <text evidence="7">The sequence shown here is derived from an EMBL/GenBank/DDBJ whole genome shotgun (WGS) entry which is preliminary data.</text>
</comment>
<feature type="compositionally biased region" description="Polar residues" evidence="5">
    <location>
        <begin position="242"/>
        <end position="254"/>
    </location>
</feature>
<evidence type="ECO:0000256" key="5">
    <source>
        <dbReference type="SAM" id="MobiDB-lite"/>
    </source>
</evidence>
<evidence type="ECO:0000313" key="8">
    <source>
        <dbReference type="Proteomes" id="UP000789375"/>
    </source>
</evidence>
<dbReference type="InterPro" id="IPR041569">
    <property type="entry name" value="AAA_lid_3"/>
</dbReference>
<dbReference type="Gene3D" id="3.40.50.300">
    <property type="entry name" value="P-loop containing nucleotide triphosphate hydrolases"/>
    <property type="match status" value="1"/>
</dbReference>
<evidence type="ECO:0000256" key="1">
    <source>
        <dbReference type="ARBA" id="ARBA00006914"/>
    </source>
</evidence>
<evidence type="ECO:0000256" key="3">
    <source>
        <dbReference type="ARBA" id="ARBA00022840"/>
    </source>
</evidence>
<proteinExistence type="inferred from homology"/>
<feature type="domain" description="AAA+ ATPase" evidence="6">
    <location>
        <begin position="366"/>
        <end position="543"/>
    </location>
</feature>
<dbReference type="GO" id="GO:0005524">
    <property type="term" value="F:ATP binding"/>
    <property type="evidence" value="ECO:0007669"/>
    <property type="project" value="UniProtKB-KW"/>
</dbReference>
<dbReference type="Pfam" id="PF00004">
    <property type="entry name" value="AAA"/>
    <property type="match status" value="1"/>
</dbReference>
<dbReference type="InterPro" id="IPR003960">
    <property type="entry name" value="ATPase_AAA_CS"/>
</dbReference>
<dbReference type="FunFam" id="1.10.8.60:FF:000022">
    <property type="entry name" value="Fidgetin like 1"/>
    <property type="match status" value="1"/>
</dbReference>
<dbReference type="PROSITE" id="PS00674">
    <property type="entry name" value="AAA"/>
    <property type="match status" value="1"/>
</dbReference>
<sequence>MNKQSCLKEHYFEKFLYGSGNDHISMPISSHQEPQINSHEFTNYRKALSLLINENPDFSSLNKTQLMENVPENYDWIGNGSNEIDSGIVPSIIDSIIEKEVNKRLQQSQSFVDDEYDITEQPDLSLLFNYAKETAANLSAPINANKGAEIQQLIMSKPDQSSGCLTTSYNKYNHNGNGFEEFSEGLVTSGKRGFNDSSVDNQTFSNYNNNNCEDEDEDFQQSSFISAKQQLNVNNQKKRCHTPQNRRGQRSANKNYLPGTFKKKLPSNQDHKLPKFVSPLLGTKMYNGNKNSTKRNKLNPNIESDEERLKNIDPKMIEMIQNEIMDRSPNITWNDIAGLEHAKKTIQEAVTWPLLRPDIFTGLRSPPKGLLLFGPPGTGKTLIGKCIARYYIFYQKACVNRNLWVEIGIDPTLAVKIYHIALNNIFKVEISNDHFHCSSSSLTSKWVGDGEKMVRALFAVARVNQPAVVFVDEIDSLLTQRTDGEYESSRRIKTEFLVQFDGVKTASLEEDRILVVGATNRPQEIDEAARRRFRKKLYIPLPENEGRFTIVKNLLSKQKHLLTDEQIRDICGKTAGYSGSDMDGLCREAALGPIRIIGDIRTISADEVRPINYQDFLDAITQVRASVSDRDLELYQRWNQEYGSLS</sequence>
<dbReference type="EMBL" id="CAJVPP010000617">
    <property type="protein sequence ID" value="CAG8498030.1"/>
    <property type="molecule type" value="Genomic_DNA"/>
</dbReference>
<evidence type="ECO:0000256" key="4">
    <source>
        <dbReference type="RuleBase" id="RU003651"/>
    </source>
</evidence>
<dbReference type="Proteomes" id="UP000789375">
    <property type="component" value="Unassembled WGS sequence"/>
</dbReference>
<feature type="region of interest" description="Disordered" evidence="5">
    <location>
        <begin position="234"/>
        <end position="273"/>
    </location>
</feature>
<name>A0A9N8ZJJ8_FUNMO</name>
<accession>A0A9N8ZJJ8</accession>
<dbReference type="InterPro" id="IPR015415">
    <property type="entry name" value="Spast_Vps4_C"/>
</dbReference>
<gene>
    <name evidence="7" type="ORF">FMOSSE_LOCUS3885</name>
</gene>
<dbReference type="SUPFAM" id="SSF52540">
    <property type="entry name" value="P-loop containing nucleoside triphosphate hydrolases"/>
    <property type="match status" value="1"/>
</dbReference>
<dbReference type="PANTHER" id="PTHR23074">
    <property type="entry name" value="AAA DOMAIN-CONTAINING"/>
    <property type="match status" value="1"/>
</dbReference>
<keyword evidence="3 4" id="KW-0067">ATP-binding</keyword>
<dbReference type="AlphaFoldDB" id="A0A9N8ZJJ8"/>
<dbReference type="Gene3D" id="1.10.8.60">
    <property type="match status" value="1"/>
</dbReference>
<dbReference type="Pfam" id="PF17862">
    <property type="entry name" value="AAA_lid_3"/>
    <property type="match status" value="1"/>
</dbReference>
<comment type="similarity">
    <text evidence="1 4">Belongs to the AAA ATPase family.</text>
</comment>
<keyword evidence="8" id="KW-1185">Reference proteome</keyword>
<dbReference type="Pfam" id="PF09336">
    <property type="entry name" value="Vps4_C"/>
    <property type="match status" value="1"/>
</dbReference>
<dbReference type="InterPro" id="IPR003959">
    <property type="entry name" value="ATPase_AAA_core"/>
</dbReference>
<dbReference type="SMART" id="SM00382">
    <property type="entry name" value="AAA"/>
    <property type="match status" value="1"/>
</dbReference>
<feature type="region of interest" description="Disordered" evidence="5">
    <location>
        <begin position="197"/>
        <end position="220"/>
    </location>
</feature>
<evidence type="ECO:0000313" key="7">
    <source>
        <dbReference type="EMBL" id="CAG8498030.1"/>
    </source>
</evidence>
<dbReference type="InterPro" id="IPR003593">
    <property type="entry name" value="AAA+_ATPase"/>
</dbReference>